<evidence type="ECO:0000313" key="1">
    <source>
        <dbReference type="EMBL" id="GAA0955447.1"/>
    </source>
</evidence>
<dbReference type="EMBL" id="BAAAHH010000016">
    <property type="protein sequence ID" value="GAA0955447.1"/>
    <property type="molecule type" value="Genomic_DNA"/>
</dbReference>
<protein>
    <submittedName>
        <fullName evidence="1">Uncharacterized protein</fullName>
    </submittedName>
</protein>
<evidence type="ECO:0000313" key="2">
    <source>
        <dbReference type="Proteomes" id="UP001500665"/>
    </source>
</evidence>
<keyword evidence="2" id="KW-1185">Reference proteome</keyword>
<dbReference type="Proteomes" id="UP001500665">
    <property type="component" value="Unassembled WGS sequence"/>
</dbReference>
<gene>
    <name evidence="1" type="ORF">GCM10009550_40290</name>
</gene>
<organism evidence="1 2">
    <name type="scientific">Actinocorallia libanotica</name>
    <dbReference type="NCBI Taxonomy" id="46162"/>
    <lineage>
        <taxon>Bacteria</taxon>
        <taxon>Bacillati</taxon>
        <taxon>Actinomycetota</taxon>
        <taxon>Actinomycetes</taxon>
        <taxon>Streptosporangiales</taxon>
        <taxon>Thermomonosporaceae</taxon>
        <taxon>Actinocorallia</taxon>
    </lineage>
</organism>
<dbReference type="RefSeq" id="WP_344242408.1">
    <property type="nucleotide sequence ID" value="NZ_BAAAHH010000016.1"/>
</dbReference>
<accession>A0ABN1RDY7</accession>
<reference evidence="1 2" key="1">
    <citation type="journal article" date="2019" name="Int. J. Syst. Evol. Microbiol.">
        <title>The Global Catalogue of Microorganisms (GCM) 10K type strain sequencing project: providing services to taxonomists for standard genome sequencing and annotation.</title>
        <authorList>
            <consortium name="The Broad Institute Genomics Platform"/>
            <consortium name="The Broad Institute Genome Sequencing Center for Infectious Disease"/>
            <person name="Wu L."/>
            <person name="Ma J."/>
        </authorList>
    </citation>
    <scope>NUCLEOTIDE SEQUENCE [LARGE SCALE GENOMIC DNA]</scope>
    <source>
        <strain evidence="1 2">JCM 10696</strain>
    </source>
</reference>
<comment type="caution">
    <text evidence="1">The sequence shown here is derived from an EMBL/GenBank/DDBJ whole genome shotgun (WGS) entry which is preliminary data.</text>
</comment>
<proteinExistence type="predicted"/>
<sequence length="52" mass="5240">MTARSTLSETADGIAAVRDVELAAFPTAEALMPDDSCPVPGGVIAYPSAFGV</sequence>
<name>A0ABN1RDY7_9ACTN</name>